<dbReference type="InterPro" id="IPR010655">
    <property type="entry name" value="Clp1_C"/>
</dbReference>
<proteinExistence type="predicted"/>
<feature type="region of interest" description="Disordered" evidence="1">
    <location>
        <begin position="26"/>
        <end position="77"/>
    </location>
</feature>
<protein>
    <submittedName>
        <fullName evidence="3">mRNA cleavage and polyadenylation factor CLP1 like protein</fullName>
    </submittedName>
</protein>
<name>A0A8I2ZKU5_VERLO</name>
<dbReference type="Pfam" id="PF09692">
    <property type="entry name" value="Arb1"/>
    <property type="match status" value="1"/>
</dbReference>
<dbReference type="GO" id="GO:0033167">
    <property type="term" value="C:ARC complex"/>
    <property type="evidence" value="ECO:0007669"/>
    <property type="project" value="InterPro"/>
</dbReference>
<feature type="domain" description="Clp1 C-terminal" evidence="2">
    <location>
        <begin position="448"/>
        <end position="515"/>
    </location>
</feature>
<accession>A0A8I2ZKU5</accession>
<evidence type="ECO:0000259" key="2">
    <source>
        <dbReference type="Pfam" id="PF06807"/>
    </source>
</evidence>
<gene>
    <name evidence="3" type="ORF">HYQ45_018921</name>
</gene>
<evidence type="ECO:0000313" key="4">
    <source>
        <dbReference type="Proteomes" id="UP000689129"/>
    </source>
</evidence>
<dbReference type="OrthoDB" id="435402at2759"/>
<dbReference type="EMBL" id="JAEMWZ010000156">
    <property type="protein sequence ID" value="KAG7133574.1"/>
    <property type="molecule type" value="Genomic_DNA"/>
</dbReference>
<organism evidence="3 4">
    <name type="scientific">Verticillium longisporum</name>
    <name type="common">Verticillium dahliae var. longisporum</name>
    <dbReference type="NCBI Taxonomy" id="100787"/>
    <lineage>
        <taxon>Eukaryota</taxon>
        <taxon>Fungi</taxon>
        <taxon>Dikarya</taxon>
        <taxon>Ascomycota</taxon>
        <taxon>Pezizomycotina</taxon>
        <taxon>Sordariomycetes</taxon>
        <taxon>Hypocreomycetidae</taxon>
        <taxon>Glomerellales</taxon>
        <taxon>Plectosphaerellaceae</taxon>
        <taxon>Verticillium</taxon>
    </lineage>
</organism>
<sequence length="522" mass="58311">MAQLPNTGGLKFGQGRFADIIESEHVVGEVEGTNKKNRSKSGSARGPTGLPKSRGTGFETYYADPPVTPDEAREEAEELYPPRIEECIQRFRARRRLHSEMTTYFDAYLFLGGIDTAQRQFTGSGSNSKTNPDFQDMDTDEVRCATAVDMIHRDKNSTFYNEAEPERWEIDFTGIVTGYLSEAVPRLTGQNYTAMNTAVAVVENFLRYILHHGVCPEYDDDVRSALAQCLKARVDLPKAHHALIAFPGEFGLAAAELFCDDYGFFPRESMGSFKRAEEFDARIVFATGILLAGTDTQVAKLLDAGREFESVRVFKEEDYDLEVISVNRPSQEVRQQYKSVCLLPSHPALKPIGTAIVKPCVIEDGYDVGILAAAQELDKTEREILLDDDILYFLQPSMKIRATVCELTMGVTFIKSVADVLVPWFVFLPQTLMHSVYGNGDEGLMLSEPSGLMAHWTLAVMYASTKDSPETIRNANVMGYVYVAEVDKERRKMKVLAPVSGRLGDRPLLWGKWPEPFVNLLG</sequence>
<dbReference type="GO" id="GO:0031124">
    <property type="term" value="P:mRNA 3'-end processing"/>
    <property type="evidence" value="ECO:0007669"/>
    <property type="project" value="InterPro"/>
</dbReference>
<dbReference type="Pfam" id="PF06807">
    <property type="entry name" value="Clp1"/>
    <property type="match status" value="1"/>
</dbReference>
<dbReference type="InterPro" id="IPR018606">
    <property type="entry name" value="Arb1"/>
</dbReference>
<comment type="caution">
    <text evidence="3">The sequence shown here is derived from an EMBL/GenBank/DDBJ whole genome shotgun (WGS) entry which is preliminary data.</text>
</comment>
<dbReference type="GO" id="GO:0031047">
    <property type="term" value="P:regulatory ncRNA-mediated gene silencing"/>
    <property type="evidence" value="ECO:0007669"/>
    <property type="project" value="InterPro"/>
</dbReference>
<reference evidence="3" key="1">
    <citation type="journal article" date="2021" name="Mol. Plant Pathol.">
        <title>A 20-kb lineage-specific genomic region tames virulence in pathogenic amphidiploid Verticillium longisporum.</title>
        <authorList>
            <person name="Harting R."/>
            <person name="Starke J."/>
            <person name="Kusch H."/>
            <person name="Poggeler S."/>
            <person name="Maurus I."/>
            <person name="Schluter R."/>
            <person name="Landesfeind M."/>
            <person name="Bulla I."/>
            <person name="Nowrousian M."/>
            <person name="de Jonge R."/>
            <person name="Stahlhut G."/>
            <person name="Hoff K.J."/>
            <person name="Asshauer K.P."/>
            <person name="Thurmer A."/>
            <person name="Stanke M."/>
            <person name="Daniel R."/>
            <person name="Morgenstern B."/>
            <person name="Thomma B.P.H.J."/>
            <person name="Kronstad J.W."/>
            <person name="Braus-Stromeyer S.A."/>
            <person name="Braus G.H."/>
        </authorList>
    </citation>
    <scope>NUCLEOTIDE SEQUENCE</scope>
    <source>
        <strain evidence="3">Vl32</strain>
    </source>
</reference>
<dbReference type="AlphaFoldDB" id="A0A8I2ZKU5"/>
<evidence type="ECO:0000313" key="3">
    <source>
        <dbReference type="EMBL" id="KAG7133574.1"/>
    </source>
</evidence>
<evidence type="ECO:0000256" key="1">
    <source>
        <dbReference type="SAM" id="MobiDB-lite"/>
    </source>
</evidence>
<dbReference type="Proteomes" id="UP000689129">
    <property type="component" value="Unassembled WGS sequence"/>
</dbReference>